<dbReference type="AlphaFoldDB" id="A0A316I451"/>
<name>A0A316I451_9GAMM</name>
<gene>
    <name evidence="8" type="ORF">C7456_106269</name>
</gene>
<dbReference type="SUPFAM" id="SSF48452">
    <property type="entry name" value="TPR-like"/>
    <property type="match status" value="1"/>
</dbReference>
<dbReference type="SUPFAM" id="SSF55073">
    <property type="entry name" value="Nucleotide cyclase"/>
    <property type="match status" value="1"/>
</dbReference>
<proteinExistence type="predicted"/>
<feature type="transmembrane region" description="Helical" evidence="5">
    <location>
        <begin position="385"/>
        <end position="404"/>
    </location>
</feature>
<keyword evidence="9" id="KW-1185">Reference proteome</keyword>
<dbReference type="Proteomes" id="UP000245812">
    <property type="component" value="Unassembled WGS sequence"/>
</dbReference>
<sequence>MRRRCLAAGMFLGLAMGAAATDAPMAGGEAASLQRADRIKTSNHAEFVQILHRLEQERARLPPEQQSYLRYLEAWQVAYAGDYERASSQLGAVIGQSDDPVLRVRALATLVNILGVGHRYEEAFARMSQMLEQLPRIDDKAVRYQALGEAAQLLIAAGQYELAVGYADQMLADLPPGESACKAMFFKLHARYRSGEAREPDAVFQEGVDTCVKAGEILVANAMRADVAALDMRRGRVADAIALLEKNYADVRRDQYPSLTAQVDGLLAQAYWTQGNVEKSEHFAHAVIDNGIKGEYTEPLSQAYEVLYRIARQRGDFPAALAWHEKYMAADKGYLDDVGARTLAYQMVRQQVQARKEQVDALNKQNQILQLQQALDRKAVETSRLYIVLLLTVLGFIALWLYRLKRSQLRFMRLARRDGLTGIYNRQHFVAEAEQALAYARRSARGASLVLLDLDHFKQINDSHGHAVGDQVLKQAVAVCQQHLRSTDIFGRLGGEEFGILLPECPIDQVLARAERIRREIEALSGDGHDSVVTASLGVASTARSGYELRQLLVDADAALYRAKRAGRNRVVSGHADAEDCAAAG</sequence>
<evidence type="ECO:0000256" key="2">
    <source>
        <dbReference type="ARBA" id="ARBA00012528"/>
    </source>
</evidence>
<dbReference type="PANTHER" id="PTHR45138:SF9">
    <property type="entry name" value="DIGUANYLATE CYCLASE DGCM-RELATED"/>
    <property type="match status" value="1"/>
</dbReference>
<dbReference type="Pfam" id="PF00990">
    <property type="entry name" value="GGDEF"/>
    <property type="match status" value="1"/>
</dbReference>
<comment type="catalytic activity">
    <reaction evidence="3">
        <text>2 GTP = 3',3'-c-di-GMP + 2 diphosphate</text>
        <dbReference type="Rhea" id="RHEA:24898"/>
        <dbReference type="ChEBI" id="CHEBI:33019"/>
        <dbReference type="ChEBI" id="CHEBI:37565"/>
        <dbReference type="ChEBI" id="CHEBI:58805"/>
        <dbReference type="EC" id="2.7.7.65"/>
    </reaction>
</comment>
<evidence type="ECO:0000259" key="7">
    <source>
        <dbReference type="PROSITE" id="PS50887"/>
    </source>
</evidence>
<evidence type="ECO:0000313" key="9">
    <source>
        <dbReference type="Proteomes" id="UP000245812"/>
    </source>
</evidence>
<dbReference type="GO" id="GO:1902201">
    <property type="term" value="P:negative regulation of bacterial-type flagellum-dependent cell motility"/>
    <property type="evidence" value="ECO:0007669"/>
    <property type="project" value="TreeGrafter"/>
</dbReference>
<accession>A0A316I451</accession>
<keyword evidence="5" id="KW-1133">Transmembrane helix</keyword>
<dbReference type="GO" id="GO:0043709">
    <property type="term" value="P:cell adhesion involved in single-species biofilm formation"/>
    <property type="evidence" value="ECO:0007669"/>
    <property type="project" value="TreeGrafter"/>
</dbReference>
<reference evidence="8 9" key="1">
    <citation type="submission" date="2018-05" db="EMBL/GenBank/DDBJ databases">
        <title>Genomic Encyclopedia of Type Strains, Phase IV (KMG-IV): sequencing the most valuable type-strain genomes for metagenomic binning, comparative biology and taxonomic classification.</title>
        <authorList>
            <person name="Goeker M."/>
        </authorList>
    </citation>
    <scope>NUCLEOTIDE SEQUENCE [LARGE SCALE GENOMIC DNA]</scope>
    <source>
        <strain evidence="8 9">DSM 14263</strain>
    </source>
</reference>
<dbReference type="PANTHER" id="PTHR45138">
    <property type="entry name" value="REGULATORY COMPONENTS OF SENSORY TRANSDUCTION SYSTEM"/>
    <property type="match status" value="1"/>
</dbReference>
<evidence type="ECO:0000256" key="5">
    <source>
        <dbReference type="SAM" id="Phobius"/>
    </source>
</evidence>
<dbReference type="InterPro" id="IPR000160">
    <property type="entry name" value="GGDEF_dom"/>
</dbReference>
<dbReference type="EMBL" id="QGHC01000006">
    <property type="protein sequence ID" value="PWK87776.1"/>
    <property type="molecule type" value="Genomic_DNA"/>
</dbReference>
<dbReference type="Gene3D" id="3.30.70.270">
    <property type="match status" value="1"/>
</dbReference>
<keyword evidence="4" id="KW-0175">Coiled coil</keyword>
<dbReference type="CDD" id="cd01949">
    <property type="entry name" value="GGDEF"/>
    <property type="match status" value="1"/>
</dbReference>
<dbReference type="FunFam" id="3.30.70.270:FF:000001">
    <property type="entry name" value="Diguanylate cyclase domain protein"/>
    <property type="match status" value="1"/>
</dbReference>
<evidence type="ECO:0000256" key="3">
    <source>
        <dbReference type="ARBA" id="ARBA00034247"/>
    </source>
</evidence>
<evidence type="ECO:0000313" key="8">
    <source>
        <dbReference type="EMBL" id="PWK87776.1"/>
    </source>
</evidence>
<dbReference type="NCBIfam" id="TIGR00254">
    <property type="entry name" value="GGDEF"/>
    <property type="match status" value="1"/>
</dbReference>
<dbReference type="InterPro" id="IPR011990">
    <property type="entry name" value="TPR-like_helical_dom_sf"/>
</dbReference>
<dbReference type="InterPro" id="IPR029787">
    <property type="entry name" value="Nucleotide_cyclase"/>
</dbReference>
<dbReference type="InterPro" id="IPR043128">
    <property type="entry name" value="Rev_trsase/Diguanyl_cyclase"/>
</dbReference>
<feature type="signal peptide" evidence="6">
    <location>
        <begin position="1"/>
        <end position="20"/>
    </location>
</feature>
<feature type="domain" description="GGDEF" evidence="7">
    <location>
        <begin position="445"/>
        <end position="576"/>
    </location>
</feature>
<dbReference type="SMART" id="SM00267">
    <property type="entry name" value="GGDEF"/>
    <property type="match status" value="1"/>
</dbReference>
<dbReference type="PROSITE" id="PS50887">
    <property type="entry name" value="GGDEF"/>
    <property type="match status" value="1"/>
</dbReference>
<comment type="cofactor">
    <cofactor evidence="1">
        <name>Mg(2+)</name>
        <dbReference type="ChEBI" id="CHEBI:18420"/>
    </cofactor>
</comment>
<dbReference type="EC" id="2.7.7.65" evidence="2"/>
<evidence type="ECO:0000256" key="1">
    <source>
        <dbReference type="ARBA" id="ARBA00001946"/>
    </source>
</evidence>
<evidence type="ECO:0000256" key="6">
    <source>
        <dbReference type="SAM" id="SignalP"/>
    </source>
</evidence>
<feature type="coiled-coil region" evidence="4">
    <location>
        <begin position="345"/>
        <end position="372"/>
    </location>
</feature>
<dbReference type="GO" id="GO:0005886">
    <property type="term" value="C:plasma membrane"/>
    <property type="evidence" value="ECO:0007669"/>
    <property type="project" value="TreeGrafter"/>
</dbReference>
<dbReference type="RefSeq" id="WP_245889822.1">
    <property type="nucleotide sequence ID" value="NZ_MSZV01000043.1"/>
</dbReference>
<dbReference type="GO" id="GO:0052621">
    <property type="term" value="F:diguanylate cyclase activity"/>
    <property type="evidence" value="ECO:0007669"/>
    <property type="project" value="UniProtKB-EC"/>
</dbReference>
<keyword evidence="5" id="KW-0472">Membrane</keyword>
<protein>
    <recommendedName>
        <fullName evidence="2">diguanylate cyclase</fullName>
        <ecNumber evidence="2">2.7.7.65</ecNumber>
    </recommendedName>
</protein>
<dbReference type="Gene3D" id="1.25.40.10">
    <property type="entry name" value="Tetratricopeptide repeat domain"/>
    <property type="match status" value="2"/>
</dbReference>
<evidence type="ECO:0000256" key="4">
    <source>
        <dbReference type="SAM" id="Coils"/>
    </source>
</evidence>
<keyword evidence="5" id="KW-0812">Transmembrane</keyword>
<dbReference type="InterPro" id="IPR050469">
    <property type="entry name" value="Diguanylate_Cyclase"/>
</dbReference>
<comment type="caution">
    <text evidence="8">The sequence shown here is derived from an EMBL/GenBank/DDBJ whole genome shotgun (WGS) entry which is preliminary data.</text>
</comment>
<feature type="chain" id="PRO_5016256402" description="diguanylate cyclase" evidence="6">
    <location>
        <begin position="21"/>
        <end position="585"/>
    </location>
</feature>
<keyword evidence="6" id="KW-0732">Signal</keyword>
<organism evidence="8 9">
    <name type="scientific">Fulvimonas soli</name>
    <dbReference type="NCBI Taxonomy" id="155197"/>
    <lineage>
        <taxon>Bacteria</taxon>
        <taxon>Pseudomonadati</taxon>
        <taxon>Pseudomonadota</taxon>
        <taxon>Gammaproteobacteria</taxon>
        <taxon>Lysobacterales</taxon>
        <taxon>Rhodanobacteraceae</taxon>
        <taxon>Fulvimonas</taxon>
    </lineage>
</organism>